<feature type="domain" description="Glycosyl transferase family 1" evidence="1">
    <location>
        <begin position="227"/>
        <end position="384"/>
    </location>
</feature>
<gene>
    <name evidence="2" type="ORF">AUC31_14930</name>
</gene>
<evidence type="ECO:0000313" key="3">
    <source>
        <dbReference type="Proteomes" id="UP000067683"/>
    </source>
</evidence>
<protein>
    <recommendedName>
        <fullName evidence="1">Glycosyl transferase family 1 domain-containing protein</fullName>
    </recommendedName>
</protein>
<dbReference type="Gene3D" id="3.40.50.2000">
    <property type="entry name" value="Glycogen Phosphorylase B"/>
    <property type="match status" value="2"/>
</dbReference>
<dbReference type="OrthoDB" id="9811902at2"/>
<dbReference type="GO" id="GO:0016757">
    <property type="term" value="F:glycosyltransferase activity"/>
    <property type="evidence" value="ECO:0007669"/>
    <property type="project" value="InterPro"/>
</dbReference>
<dbReference type="Proteomes" id="UP000067683">
    <property type="component" value="Chromosome"/>
</dbReference>
<reference evidence="2" key="1">
    <citation type="submission" date="2016-01" db="EMBL/GenBank/DDBJ databases">
        <title>Complete genome of Planococcus rifietoensis type strain M8.</title>
        <authorList>
            <person name="See-Too W.S."/>
        </authorList>
    </citation>
    <scope>NUCLEOTIDE SEQUENCE [LARGE SCALE GENOMIC DNA]</scope>
    <source>
        <strain evidence="2">M8</strain>
    </source>
</reference>
<dbReference type="Pfam" id="PF00534">
    <property type="entry name" value="Glycos_transf_1"/>
    <property type="match status" value="1"/>
</dbReference>
<dbReference type="STRING" id="200991.AUC31_14930"/>
<evidence type="ECO:0000259" key="1">
    <source>
        <dbReference type="Pfam" id="PF00534"/>
    </source>
</evidence>
<keyword evidence="3" id="KW-1185">Reference proteome</keyword>
<dbReference type="SUPFAM" id="SSF53756">
    <property type="entry name" value="UDP-Glycosyltransferase/glycogen phosphorylase"/>
    <property type="match status" value="1"/>
</dbReference>
<dbReference type="CDD" id="cd03794">
    <property type="entry name" value="GT4_WbuB-like"/>
    <property type="match status" value="1"/>
</dbReference>
<name>A0A0U2YUA8_9BACL</name>
<sequence>MRVWIVSEGEPLPSDGKNVRLRRMGMLSTLMAEQKHEVHWFSSAFHHYKKIQRSEIDIDISVNENLKIHLIKTKGYKKNVSLSRVLHHRKLAKWMKLNVTKFQKPDIIITTLAPLELSNEIVGYANENDIPVVVDIRDLWPEIYYEVIPSWSKNIIKPYIKFSEKKVKKMIKNTDSIIGVTPKFLQYGLDVAEINKRFNDQVFYTSYKPQLHSQDKDIFEEEWTTFNLNSSDFIVAFLGNFGKQFEFEPIIEAAQILKDTPNVKFVLCGLGESFDEVKKKTEYLDNVIMPGWIEKEKINTLLRASSMGIAPYRKSRNFIDNTPNKFGEYLSASLPVLLSIDGVMAELSREYGSGTVYKNGLELASKIKYYSNNTCEVELMSERAIKLFNEKFNADIVYGELSSFLVNIAEKKH</sequence>
<dbReference type="KEGG" id="prt:AUC31_14930"/>
<dbReference type="RefSeq" id="WP_058383115.1">
    <property type="nucleotide sequence ID" value="NZ_CP013659.2"/>
</dbReference>
<evidence type="ECO:0000313" key="2">
    <source>
        <dbReference type="EMBL" id="ALS76413.1"/>
    </source>
</evidence>
<proteinExistence type="predicted"/>
<dbReference type="AlphaFoldDB" id="A0A0U2YUA8"/>
<accession>A0A0U2YUA8</accession>
<dbReference type="PANTHER" id="PTHR12526">
    <property type="entry name" value="GLYCOSYLTRANSFERASE"/>
    <property type="match status" value="1"/>
</dbReference>
<organism evidence="2 3">
    <name type="scientific">Planococcus rifietoensis</name>
    <dbReference type="NCBI Taxonomy" id="200991"/>
    <lineage>
        <taxon>Bacteria</taxon>
        <taxon>Bacillati</taxon>
        <taxon>Bacillota</taxon>
        <taxon>Bacilli</taxon>
        <taxon>Bacillales</taxon>
        <taxon>Caryophanaceae</taxon>
        <taxon>Planococcus</taxon>
    </lineage>
</organism>
<dbReference type="EMBL" id="CP013659">
    <property type="protein sequence ID" value="ALS76413.1"/>
    <property type="molecule type" value="Genomic_DNA"/>
</dbReference>
<dbReference type="InterPro" id="IPR001296">
    <property type="entry name" value="Glyco_trans_1"/>
</dbReference>